<feature type="region of interest" description="Disordered" evidence="1">
    <location>
        <begin position="493"/>
        <end position="512"/>
    </location>
</feature>
<dbReference type="STRING" id="35760.BCHO_0615"/>
<keyword evidence="3" id="KW-0732">Signal</keyword>
<keyword evidence="2" id="KW-0812">Transmembrane</keyword>
<dbReference type="OrthoDB" id="3242564at2"/>
<feature type="region of interest" description="Disordered" evidence="1">
    <location>
        <begin position="646"/>
        <end position="666"/>
    </location>
</feature>
<feature type="transmembrane region" description="Helical" evidence="2">
    <location>
        <begin position="732"/>
        <end position="753"/>
    </location>
</feature>
<evidence type="ECO:0000313" key="4">
    <source>
        <dbReference type="EMBL" id="KFI56941.1"/>
    </source>
</evidence>
<dbReference type="AlphaFoldDB" id="A0A087ADU1"/>
<keyword evidence="5" id="KW-1185">Reference proteome</keyword>
<feature type="signal peptide" evidence="3">
    <location>
        <begin position="1"/>
        <end position="30"/>
    </location>
</feature>
<feature type="chain" id="PRO_5001818445" evidence="3">
    <location>
        <begin position="31"/>
        <end position="764"/>
    </location>
</feature>
<evidence type="ECO:0000256" key="2">
    <source>
        <dbReference type="SAM" id="Phobius"/>
    </source>
</evidence>
<proteinExistence type="predicted"/>
<feature type="region of interest" description="Disordered" evidence="1">
    <location>
        <begin position="703"/>
        <end position="726"/>
    </location>
</feature>
<comment type="caution">
    <text evidence="4">The sequence shown here is derived from an EMBL/GenBank/DDBJ whole genome shotgun (WGS) entry which is preliminary data.</text>
</comment>
<dbReference type="EMBL" id="JGYU01000007">
    <property type="protein sequence ID" value="KFI56941.1"/>
    <property type="molecule type" value="Genomic_DNA"/>
</dbReference>
<evidence type="ECO:0000313" key="5">
    <source>
        <dbReference type="Proteomes" id="UP000028995"/>
    </source>
</evidence>
<protein>
    <submittedName>
        <fullName evidence="4">LPXTG-motif cell wall anchor domain-containing protein</fullName>
    </submittedName>
</protein>
<evidence type="ECO:0000256" key="1">
    <source>
        <dbReference type="SAM" id="MobiDB-lite"/>
    </source>
</evidence>
<gene>
    <name evidence="4" type="ORF">BCHO_0615</name>
</gene>
<accession>A0A087ADU1</accession>
<reference evidence="4 5" key="1">
    <citation type="submission" date="2014-03" db="EMBL/GenBank/DDBJ databases">
        <title>Genomics of Bifidobacteria.</title>
        <authorList>
            <person name="Ventura M."/>
            <person name="Milani C."/>
            <person name="Lugli G.A."/>
        </authorList>
    </citation>
    <scope>NUCLEOTIDE SEQUENCE [LARGE SCALE GENOMIC DNA]</scope>
    <source>
        <strain evidence="4 5">LMG 10510</strain>
    </source>
</reference>
<evidence type="ECO:0000256" key="3">
    <source>
        <dbReference type="SAM" id="SignalP"/>
    </source>
</evidence>
<dbReference type="RefSeq" id="WP_024540247.1">
    <property type="nucleotide sequence ID" value="NZ_JBQKLO010000017.1"/>
</dbReference>
<sequence length="764" mass="81981">MTRFTSILHRAAAAVAACAAVLAPVAVADAAEGEKLTEASPYNFTYFNGGVLYEIGPVGHDGAGLDYYCIQQDKNTNYTVGAATTMQDSLNARKAAVLISRYPHTEVKQDVTHAAIAVILHDFFDTSTGPQGWPSSRASLKKRYPQIFTRVDELLAEADALTPAKLNTKLSYDEGRRNGDVTVSIDNARGAPVSGIGYTLTLDGPAVFADGSRTWRGVSSDKAAVIRWVSTGDGDVRVSGSAKVPSVDVITSSQRLVRVGEGQAKAFDGIRFPAKKTFTPTIRTVTTPTLIEAGVRVTDAVAVGMAGPDDVWPRGETLTVDGWYFDGLNADAVTRRIERHDGERADDFVKRVATTLGHQPVATARLSFDAPGEQMAVARDADGDYHATATSGFGTWLWAARRDKQHGSMGEYLAQDIVTAIVDGTETNVTRRDTVEVRSEAHEHTAHIGSQLMDTIWVSGFPDDHGSWKGDETIGVGTDEEHAQVSVWWAGDGDGGDDEQWRPAGDKQPQPDEHHRLIGVWDYAAVNGELRVGGGAPDAHGEPVDIVAEEPGWYVFVWNFAGDDRVAPAASSYADSWERVRVHAEPEPALTLTTQVDHAKVKVGEPFHDVATVHGNVPEGAVVVFEAYEAVDEDAQPGRNRLLLSGARQPLDPTLETQQATSEEARSPTAGLVYWKATLLSLDGDILATHEIGAPGEVVEVVEEPPASSRAQPKEQHTRNPRPALAATGASAAAPLTVTCILCAAAGVAAIRMRHDAKWPPRKH</sequence>
<feature type="compositionally biased region" description="Basic and acidic residues" evidence="1">
    <location>
        <begin position="499"/>
        <end position="512"/>
    </location>
</feature>
<dbReference type="eggNOG" id="COG5624">
    <property type="taxonomic scope" value="Bacteria"/>
</dbReference>
<dbReference type="Proteomes" id="UP000028995">
    <property type="component" value="Unassembled WGS sequence"/>
</dbReference>
<keyword evidence="2" id="KW-0472">Membrane</keyword>
<organism evidence="4 5">
    <name type="scientific">Bifidobacterium choerinum</name>
    <dbReference type="NCBI Taxonomy" id="35760"/>
    <lineage>
        <taxon>Bacteria</taxon>
        <taxon>Bacillati</taxon>
        <taxon>Actinomycetota</taxon>
        <taxon>Actinomycetes</taxon>
        <taxon>Bifidobacteriales</taxon>
        <taxon>Bifidobacteriaceae</taxon>
        <taxon>Bifidobacterium</taxon>
    </lineage>
</organism>
<name>A0A087ADU1_9BIFI</name>
<keyword evidence="2" id="KW-1133">Transmembrane helix</keyword>